<evidence type="ECO:0000313" key="3">
    <source>
        <dbReference type="Proteomes" id="UP001058003"/>
    </source>
</evidence>
<reference evidence="2" key="1">
    <citation type="submission" date="2021-04" db="EMBL/GenBank/DDBJ databases">
        <title>Dactylosporangium aurantiacum NRRL B-8018 full assembly.</title>
        <authorList>
            <person name="Hartkoorn R.C."/>
            <person name="Beaudoing E."/>
            <person name="Hot D."/>
        </authorList>
    </citation>
    <scope>NUCLEOTIDE SEQUENCE</scope>
    <source>
        <strain evidence="2">NRRL B-8018</strain>
    </source>
</reference>
<dbReference type="AlphaFoldDB" id="A0A9Q9IE27"/>
<protein>
    <submittedName>
        <fullName evidence="2">Uncharacterized protein</fullName>
    </submittedName>
</protein>
<evidence type="ECO:0000313" key="2">
    <source>
        <dbReference type="EMBL" id="UWZ52342.1"/>
    </source>
</evidence>
<keyword evidence="1" id="KW-0472">Membrane</keyword>
<organism evidence="2 3">
    <name type="scientific">Dactylosporangium aurantiacum</name>
    <dbReference type="NCBI Taxonomy" id="35754"/>
    <lineage>
        <taxon>Bacteria</taxon>
        <taxon>Bacillati</taxon>
        <taxon>Actinomycetota</taxon>
        <taxon>Actinomycetes</taxon>
        <taxon>Micromonosporales</taxon>
        <taxon>Micromonosporaceae</taxon>
        <taxon>Dactylosporangium</taxon>
    </lineage>
</organism>
<accession>A0A9Q9IE27</accession>
<dbReference type="Proteomes" id="UP001058003">
    <property type="component" value="Chromosome"/>
</dbReference>
<keyword evidence="1" id="KW-1133">Transmembrane helix</keyword>
<dbReference type="RefSeq" id="WP_052386140.1">
    <property type="nucleotide sequence ID" value="NZ_CP073767.1"/>
</dbReference>
<sequence length="127" mass="13302">MSGYLALETRRALRNPRYLLLAVALPAVLFLGQFARAGNLAAVSNGVMGVGAPLGGLLVPFVLFPAPLVGPATDLGRALPTYWLGEVGRGAVDGHTDAGNAALVLAAWTLEAAAVVALRQWRTTRRR</sequence>
<keyword evidence="3" id="KW-1185">Reference proteome</keyword>
<proteinExistence type="predicted"/>
<evidence type="ECO:0000256" key="1">
    <source>
        <dbReference type="SAM" id="Phobius"/>
    </source>
</evidence>
<name>A0A9Q9IE27_9ACTN</name>
<feature type="transmembrane region" description="Helical" evidence="1">
    <location>
        <begin position="98"/>
        <end position="118"/>
    </location>
</feature>
<gene>
    <name evidence="2" type="ORF">Daura_37640</name>
</gene>
<keyword evidence="1" id="KW-0812">Transmembrane</keyword>
<dbReference type="KEGG" id="daur:Daura_37640"/>
<dbReference type="EMBL" id="CP073767">
    <property type="protein sequence ID" value="UWZ52342.1"/>
    <property type="molecule type" value="Genomic_DNA"/>
</dbReference>